<evidence type="ECO:0000313" key="3">
    <source>
        <dbReference type="Proteomes" id="UP001314170"/>
    </source>
</evidence>
<dbReference type="AlphaFoldDB" id="A0AAV1QV08"/>
<accession>A0AAV1QV08</accession>
<keyword evidence="3" id="KW-1185">Reference proteome</keyword>
<name>A0AAV1QV08_9ROSI</name>
<protein>
    <submittedName>
        <fullName evidence="2">Uncharacterized protein</fullName>
    </submittedName>
</protein>
<dbReference type="Proteomes" id="UP001314170">
    <property type="component" value="Unassembled WGS sequence"/>
</dbReference>
<organism evidence="2 3">
    <name type="scientific">Dovyalis caffra</name>
    <dbReference type="NCBI Taxonomy" id="77055"/>
    <lineage>
        <taxon>Eukaryota</taxon>
        <taxon>Viridiplantae</taxon>
        <taxon>Streptophyta</taxon>
        <taxon>Embryophyta</taxon>
        <taxon>Tracheophyta</taxon>
        <taxon>Spermatophyta</taxon>
        <taxon>Magnoliopsida</taxon>
        <taxon>eudicotyledons</taxon>
        <taxon>Gunneridae</taxon>
        <taxon>Pentapetalae</taxon>
        <taxon>rosids</taxon>
        <taxon>fabids</taxon>
        <taxon>Malpighiales</taxon>
        <taxon>Salicaceae</taxon>
        <taxon>Flacourtieae</taxon>
        <taxon>Dovyalis</taxon>
    </lineage>
</organism>
<proteinExistence type="predicted"/>
<evidence type="ECO:0000256" key="1">
    <source>
        <dbReference type="SAM" id="MobiDB-lite"/>
    </source>
</evidence>
<sequence length="69" mass="7369">MADKYQEAPKRPDFVRIPPQRGQIKAKILKGLVQKVKNVVSVAGLARRGGVNGSSASTSTYTSEGHSDS</sequence>
<comment type="caution">
    <text evidence="2">The sequence shown here is derived from an EMBL/GenBank/DDBJ whole genome shotgun (WGS) entry which is preliminary data.</text>
</comment>
<reference evidence="2 3" key="1">
    <citation type="submission" date="2024-01" db="EMBL/GenBank/DDBJ databases">
        <authorList>
            <person name="Waweru B."/>
        </authorList>
    </citation>
    <scope>NUCLEOTIDE SEQUENCE [LARGE SCALE GENOMIC DNA]</scope>
</reference>
<feature type="region of interest" description="Disordered" evidence="1">
    <location>
        <begin position="48"/>
        <end position="69"/>
    </location>
</feature>
<feature type="compositionally biased region" description="Polar residues" evidence="1">
    <location>
        <begin position="53"/>
        <end position="69"/>
    </location>
</feature>
<dbReference type="PANTHER" id="PTHR37721:SF1">
    <property type="entry name" value="OS05G0464200 PROTEIN"/>
    <property type="match status" value="1"/>
</dbReference>
<dbReference type="PANTHER" id="PTHR37721">
    <property type="entry name" value="OS05G0464200 PROTEIN"/>
    <property type="match status" value="1"/>
</dbReference>
<dbReference type="EMBL" id="CAWUPB010000850">
    <property type="protein sequence ID" value="CAK7325556.1"/>
    <property type="molecule type" value="Genomic_DNA"/>
</dbReference>
<evidence type="ECO:0000313" key="2">
    <source>
        <dbReference type="EMBL" id="CAK7325556.1"/>
    </source>
</evidence>
<gene>
    <name evidence="2" type="ORF">DCAF_LOCUS3236</name>
</gene>